<evidence type="ECO:0000313" key="5">
    <source>
        <dbReference type="Proteomes" id="UP000309819"/>
    </source>
</evidence>
<name>A0A5R8ZGJ8_9PSED</name>
<dbReference type="AlphaFoldDB" id="A0A5R8ZGJ8"/>
<evidence type="ECO:0000256" key="3">
    <source>
        <dbReference type="SAM" id="MobiDB-lite"/>
    </source>
</evidence>
<reference evidence="4 5" key="1">
    <citation type="submission" date="2019-05" db="EMBL/GenBank/DDBJ databases">
        <title>Pseudomonas sp. SC006 isolated from lettuce that can produce HBGAs.</title>
        <authorList>
            <person name="Wang D."/>
            <person name="Liao N."/>
            <person name="Liu D."/>
            <person name="Zhang Z."/>
            <person name="Zou S."/>
        </authorList>
    </citation>
    <scope>NUCLEOTIDE SEQUENCE [LARGE SCALE GENOMIC DNA]</scope>
    <source>
        <strain evidence="4 5">SC006</strain>
    </source>
</reference>
<dbReference type="InterPro" id="IPR000518">
    <property type="entry name" value="Metalthion_fam14_prok"/>
</dbReference>
<accession>A0A5R8ZGJ8</accession>
<dbReference type="EMBL" id="VAUO01000001">
    <property type="protein sequence ID" value="TLP64893.1"/>
    <property type="molecule type" value="Genomic_DNA"/>
</dbReference>
<organism evidence="4 5">
    <name type="scientific">Pseudomonas mosselii</name>
    <dbReference type="NCBI Taxonomy" id="78327"/>
    <lineage>
        <taxon>Bacteria</taxon>
        <taxon>Pseudomonadati</taxon>
        <taxon>Pseudomonadota</taxon>
        <taxon>Gammaproteobacteria</taxon>
        <taxon>Pseudomonadales</taxon>
        <taxon>Pseudomonadaceae</taxon>
        <taxon>Pseudomonas</taxon>
    </lineage>
</organism>
<evidence type="ECO:0000313" key="4">
    <source>
        <dbReference type="EMBL" id="TLP64893.1"/>
    </source>
</evidence>
<dbReference type="GO" id="GO:0046872">
    <property type="term" value="F:metal ion binding"/>
    <property type="evidence" value="ECO:0007669"/>
    <property type="project" value="UniProtKB-KW"/>
</dbReference>
<dbReference type="Proteomes" id="UP000309819">
    <property type="component" value="Unassembled WGS sequence"/>
</dbReference>
<protein>
    <submittedName>
        <fullName evidence="4">Metallothionein</fullName>
    </submittedName>
</protein>
<dbReference type="RefSeq" id="WP_138217532.1">
    <property type="nucleotide sequence ID" value="NZ_VAUO01000001.1"/>
</dbReference>
<proteinExistence type="predicted"/>
<evidence type="ECO:0000256" key="1">
    <source>
        <dbReference type="ARBA" id="ARBA00022723"/>
    </source>
</evidence>
<keyword evidence="1" id="KW-0479">Metal-binding</keyword>
<feature type="region of interest" description="Disordered" evidence="3">
    <location>
        <begin position="51"/>
        <end position="76"/>
    </location>
</feature>
<evidence type="ECO:0000256" key="2">
    <source>
        <dbReference type="ARBA" id="ARBA00022851"/>
    </source>
</evidence>
<keyword evidence="5" id="KW-1185">Reference proteome</keyword>
<keyword evidence="2" id="KW-0480">Metal-thiolate cluster</keyword>
<dbReference type="SUPFAM" id="SSF57868">
    <property type="entry name" value="Metallothionein"/>
    <property type="match status" value="1"/>
</dbReference>
<dbReference type="OrthoDB" id="468089at2"/>
<sequence>MSAQRCSCNACTCSVDANAALQDGKAYCCEACANGHSSGEPCRMADCTCSERGQPKPSSADSALDETGPMGDPVSP</sequence>
<gene>
    <name evidence="4" type="ORF">FEM01_01565</name>
</gene>
<dbReference type="Pfam" id="PF02069">
    <property type="entry name" value="Metallothio_Pro"/>
    <property type="match status" value="1"/>
</dbReference>
<comment type="caution">
    <text evidence="4">The sequence shown here is derived from an EMBL/GenBank/DDBJ whole genome shotgun (WGS) entry which is preliminary data.</text>
</comment>
<dbReference type="Gene3D" id="2.30.170.10">
    <property type="match status" value="1"/>
</dbReference>
<dbReference type="InterPro" id="IPR017854">
    <property type="entry name" value="Metalthion_dom_sf"/>
</dbReference>